<feature type="compositionally biased region" description="Polar residues" evidence="1">
    <location>
        <begin position="39"/>
        <end position="49"/>
    </location>
</feature>
<evidence type="ECO:0000313" key="2">
    <source>
        <dbReference type="EMBL" id="KAE8037869.1"/>
    </source>
</evidence>
<gene>
    <name evidence="2" type="ORF">FH972_010424</name>
</gene>
<proteinExistence type="predicted"/>
<feature type="compositionally biased region" description="Basic and acidic residues" evidence="1">
    <location>
        <begin position="71"/>
        <end position="87"/>
    </location>
</feature>
<name>A0A660KUB8_9ROSI</name>
<sequence length="122" mass="13440">MKDDRNGDDVQFGLWLRVTPSGHRNGGAGRGRSHGGWRNTVQPSNSSATSKEREGHRANEGSNVEANDGASTRKTETQSRAMKEKFSKRGNSHQPFNASEISENPLNQEREEASLEDCGEEL</sequence>
<dbReference type="EMBL" id="CM017324">
    <property type="protein sequence ID" value="KAE8037869.1"/>
    <property type="molecule type" value="Genomic_DNA"/>
</dbReference>
<evidence type="ECO:0000313" key="3">
    <source>
        <dbReference type="Proteomes" id="UP000327013"/>
    </source>
</evidence>
<dbReference type="Proteomes" id="UP000327013">
    <property type="component" value="Chromosome 4"/>
</dbReference>
<accession>A0A660KUB8</accession>
<keyword evidence="3" id="KW-1185">Reference proteome</keyword>
<feature type="compositionally biased region" description="Polar residues" evidence="1">
    <location>
        <begin position="60"/>
        <end position="70"/>
    </location>
</feature>
<dbReference type="AlphaFoldDB" id="A0A660KUB8"/>
<evidence type="ECO:0000256" key="1">
    <source>
        <dbReference type="SAM" id="MobiDB-lite"/>
    </source>
</evidence>
<organism evidence="2 3">
    <name type="scientific">Carpinus fangiana</name>
    <dbReference type="NCBI Taxonomy" id="176857"/>
    <lineage>
        <taxon>Eukaryota</taxon>
        <taxon>Viridiplantae</taxon>
        <taxon>Streptophyta</taxon>
        <taxon>Embryophyta</taxon>
        <taxon>Tracheophyta</taxon>
        <taxon>Spermatophyta</taxon>
        <taxon>Magnoliopsida</taxon>
        <taxon>eudicotyledons</taxon>
        <taxon>Gunneridae</taxon>
        <taxon>Pentapetalae</taxon>
        <taxon>rosids</taxon>
        <taxon>fabids</taxon>
        <taxon>Fagales</taxon>
        <taxon>Betulaceae</taxon>
        <taxon>Carpinus</taxon>
    </lineage>
</organism>
<feature type="compositionally biased region" description="Basic and acidic residues" evidence="1">
    <location>
        <begin position="50"/>
        <end position="59"/>
    </location>
</feature>
<reference evidence="2 3" key="1">
    <citation type="submission" date="2019-06" db="EMBL/GenBank/DDBJ databases">
        <title>A chromosomal-level reference genome of Carpinus fangiana (Coryloideae, Betulaceae).</title>
        <authorList>
            <person name="Yang X."/>
            <person name="Wang Z."/>
            <person name="Zhang L."/>
            <person name="Hao G."/>
            <person name="Liu J."/>
            <person name="Yang Y."/>
        </authorList>
    </citation>
    <scope>NUCLEOTIDE SEQUENCE [LARGE SCALE GENOMIC DNA]</scope>
    <source>
        <strain evidence="2">Cfa_2016G</strain>
        <tissue evidence="2">Leaf</tissue>
    </source>
</reference>
<protein>
    <submittedName>
        <fullName evidence="2">Uncharacterized protein</fullName>
    </submittedName>
</protein>
<feature type="region of interest" description="Disordered" evidence="1">
    <location>
        <begin position="1"/>
        <end position="122"/>
    </location>
</feature>
<feature type="compositionally biased region" description="Polar residues" evidence="1">
    <location>
        <begin position="92"/>
        <end position="107"/>
    </location>
</feature>